<evidence type="ECO:0000313" key="3">
    <source>
        <dbReference type="Proteomes" id="UP000011116"/>
    </source>
</evidence>
<reference evidence="3" key="1">
    <citation type="journal article" date="2012" name="Nature">
        <title>A physical, genetic and functional sequence assembly of the barley genome.</title>
        <authorList>
            <consortium name="The International Barley Genome Sequencing Consortium"/>
            <person name="Mayer K.F."/>
            <person name="Waugh R."/>
            <person name="Brown J.W."/>
            <person name="Schulman A."/>
            <person name="Langridge P."/>
            <person name="Platzer M."/>
            <person name="Fincher G.B."/>
            <person name="Muehlbauer G.J."/>
            <person name="Sato K."/>
            <person name="Close T.J."/>
            <person name="Wise R.P."/>
            <person name="Stein N."/>
        </authorList>
    </citation>
    <scope>NUCLEOTIDE SEQUENCE [LARGE SCALE GENOMIC DNA]</scope>
    <source>
        <strain evidence="3">cv. Morex</strain>
    </source>
</reference>
<reference evidence="2" key="2">
    <citation type="submission" date="2020-10" db="EMBL/GenBank/DDBJ databases">
        <authorList>
            <person name="Scholz U."/>
            <person name="Mascher M."/>
            <person name="Fiebig A."/>
        </authorList>
    </citation>
    <scope>NUCLEOTIDE SEQUENCE [LARGE SCALE GENOMIC DNA]</scope>
    <source>
        <strain evidence="2">cv. Morex</strain>
    </source>
</reference>
<proteinExistence type="predicted"/>
<evidence type="ECO:0000259" key="1">
    <source>
        <dbReference type="PROSITE" id="PS50181"/>
    </source>
</evidence>
<dbReference type="InterPro" id="IPR001810">
    <property type="entry name" value="F-box_dom"/>
</dbReference>
<dbReference type="SMR" id="A0A8I6WWG2"/>
<accession>A0A8I6WWG2</accession>
<name>A0A8I6WWG2_HORVV</name>
<dbReference type="InterPro" id="IPR036047">
    <property type="entry name" value="F-box-like_dom_sf"/>
</dbReference>
<dbReference type="Gramene" id="HORVU.MOREX.r3.3HG0319310.1">
    <property type="protein sequence ID" value="HORVU.MOREX.r3.3HG0319310.1.CDS1"/>
    <property type="gene ID" value="HORVU.MOREX.r3.3HG0319310"/>
</dbReference>
<evidence type="ECO:0000313" key="2">
    <source>
        <dbReference type="EnsemblPlants" id="HORVU.MOREX.r3.3HG0319310.1.CDS1"/>
    </source>
</evidence>
<dbReference type="SUPFAM" id="SSF81383">
    <property type="entry name" value="F-box domain"/>
    <property type="match status" value="1"/>
</dbReference>
<dbReference type="Gene3D" id="1.20.1280.50">
    <property type="match status" value="1"/>
</dbReference>
<sequence length="287" mass="32874">MDHMEALPDDAIAAILRCLPRKDLARCRRVCKAWLAIVDGRRLLRRNHHLPDMVEGIFANYCSHDRPHFLGRPSTQHPGVDYGNLHFLPGYAEDDNKILDHCNGLLLYGDGYNLLCDGMRVFCVVNPATRRWERLPGTPGKEDYAAYLAFDPTVSPHYNVFLIQPKDLGLFDASDCKSAEVLPEQLIEENFTINWSSGRTTMDMEEPPHSTEWPPPELMLDVFSSSTGQWQKTLFVREGAAMTRAVNLLGKAWFMYMFMMSLCRWRYGVYCHGALHVLLYRGAFVTR</sequence>
<dbReference type="Proteomes" id="UP000011116">
    <property type="component" value="Chromosome 3H"/>
</dbReference>
<keyword evidence="3" id="KW-1185">Reference proteome</keyword>
<dbReference type="PANTHER" id="PTHR34591:SF39">
    <property type="entry name" value="F-BOX DOMAIN-CONTAINING PROTEIN"/>
    <property type="match status" value="1"/>
</dbReference>
<dbReference type="EnsemblPlants" id="HORVU.MOREX.r3.3HG0319310.1">
    <property type="protein sequence ID" value="HORVU.MOREX.r3.3HG0319310.1.CDS1"/>
    <property type="gene ID" value="HORVU.MOREX.r3.3HG0319310"/>
</dbReference>
<feature type="domain" description="F-box" evidence="1">
    <location>
        <begin position="1"/>
        <end position="47"/>
    </location>
</feature>
<dbReference type="Pfam" id="PF12937">
    <property type="entry name" value="F-box-like"/>
    <property type="match status" value="1"/>
</dbReference>
<organism evidence="2 3">
    <name type="scientific">Hordeum vulgare subsp. vulgare</name>
    <name type="common">Domesticated barley</name>
    <dbReference type="NCBI Taxonomy" id="112509"/>
    <lineage>
        <taxon>Eukaryota</taxon>
        <taxon>Viridiplantae</taxon>
        <taxon>Streptophyta</taxon>
        <taxon>Embryophyta</taxon>
        <taxon>Tracheophyta</taxon>
        <taxon>Spermatophyta</taxon>
        <taxon>Magnoliopsida</taxon>
        <taxon>Liliopsida</taxon>
        <taxon>Poales</taxon>
        <taxon>Poaceae</taxon>
        <taxon>BOP clade</taxon>
        <taxon>Pooideae</taxon>
        <taxon>Triticodae</taxon>
        <taxon>Triticeae</taxon>
        <taxon>Hordeinae</taxon>
        <taxon>Hordeum</taxon>
    </lineage>
</organism>
<dbReference type="PANTHER" id="PTHR34591">
    <property type="entry name" value="OS03G0653100 PROTEIN-RELATED"/>
    <property type="match status" value="1"/>
</dbReference>
<reference evidence="2" key="3">
    <citation type="submission" date="2022-01" db="UniProtKB">
        <authorList>
            <consortium name="EnsemblPlants"/>
        </authorList>
    </citation>
    <scope>IDENTIFICATION</scope>
    <source>
        <strain evidence="2">subsp. vulgare</strain>
    </source>
</reference>
<dbReference type="PROSITE" id="PS50181">
    <property type="entry name" value="FBOX"/>
    <property type="match status" value="1"/>
</dbReference>
<protein>
    <recommendedName>
        <fullName evidence="1">F-box domain-containing protein</fullName>
    </recommendedName>
</protein>
<dbReference type="SMART" id="SM00256">
    <property type="entry name" value="FBOX"/>
    <property type="match status" value="1"/>
</dbReference>
<dbReference type="AlphaFoldDB" id="A0A8I6WWG2"/>